<organism evidence="1 2">
    <name type="scientific">Coniosporium uncinatum</name>
    <dbReference type="NCBI Taxonomy" id="93489"/>
    <lineage>
        <taxon>Eukaryota</taxon>
        <taxon>Fungi</taxon>
        <taxon>Dikarya</taxon>
        <taxon>Ascomycota</taxon>
        <taxon>Pezizomycotina</taxon>
        <taxon>Dothideomycetes</taxon>
        <taxon>Dothideomycetes incertae sedis</taxon>
        <taxon>Coniosporium</taxon>
    </lineage>
</organism>
<accession>A0ACC3DUH9</accession>
<comment type="caution">
    <text evidence="1">The sequence shown here is derived from an EMBL/GenBank/DDBJ whole genome shotgun (WGS) entry which is preliminary data.</text>
</comment>
<protein>
    <submittedName>
        <fullName evidence="1">Uncharacterized protein</fullName>
    </submittedName>
</protein>
<reference evidence="1" key="1">
    <citation type="submission" date="2024-09" db="EMBL/GenBank/DDBJ databases">
        <title>Black Yeasts Isolated from many extreme environments.</title>
        <authorList>
            <person name="Coleine C."/>
            <person name="Stajich J.E."/>
            <person name="Selbmann L."/>
        </authorList>
    </citation>
    <scope>NUCLEOTIDE SEQUENCE</scope>
    <source>
        <strain evidence="1">CCFEE 5737</strain>
    </source>
</reference>
<evidence type="ECO:0000313" key="1">
    <source>
        <dbReference type="EMBL" id="KAK3080222.1"/>
    </source>
</evidence>
<gene>
    <name evidence="1" type="ORF">LTS18_002808</name>
</gene>
<evidence type="ECO:0000313" key="2">
    <source>
        <dbReference type="Proteomes" id="UP001186974"/>
    </source>
</evidence>
<proteinExistence type="predicted"/>
<name>A0ACC3DUH9_9PEZI</name>
<keyword evidence="2" id="KW-1185">Reference proteome</keyword>
<sequence>MPRRKFIDKKNATHFHLVHRAQNDPLINDSDAPSMVFKEVDTPNANKSSTYSLPTSSAASSSSRSSRASRAGPEGIKHLTELASEFGDVRRNEGEAAEYGIYYDDTSYDYMQHLRDLNEDALYEPPGSRKGKQKERSLEDALAAASLSDSRSVRTGTTDYSLNSENARSLLGDEALGSEFVRKTTYQDMQDTPDVLGGFQPDMDPRLREVLEALEDEAYVEEGEEVDDFWEGLKGEGVEVDQYDWEDHYYDDQGDGEGWESDDTIKPGQEFKDEQDGGVSLNDGLLPPDTGVPEVDGGVPPIEGAVPDQSQDHGDGDWMKEFSKFKKDVKAAKTPNGATAGMPVRSELESSAMSSLATGRRKKRKGALTATSGLSMSSSALHRTEGLSLLDDRFDRVEAAYAADDDDDMSAADSQFNDNMSLASGLSGISGLSKASNMSKMSQMSGFTQSESDAPKLLRSDFDSIMDGFLSGHSMAGNSRTRVKKVGKQNGLEQLDEVRQGLGPPRFRSKAK</sequence>
<dbReference type="Proteomes" id="UP001186974">
    <property type="component" value="Unassembled WGS sequence"/>
</dbReference>
<dbReference type="EMBL" id="JAWDJW010000674">
    <property type="protein sequence ID" value="KAK3080222.1"/>
    <property type="molecule type" value="Genomic_DNA"/>
</dbReference>